<comment type="caution">
    <text evidence="1">The sequence shown here is derived from an EMBL/GenBank/DDBJ whole genome shotgun (WGS) entry which is preliminary data.</text>
</comment>
<protein>
    <submittedName>
        <fullName evidence="1">Uncharacterized protein</fullName>
    </submittedName>
</protein>
<sequence length="192" mass="21808">MFSTDNALIFLSRLRKLSNRIAQLNRKNLIVHHLTQRILLLLVSADKKLVSPFAPLPTQLQITAKHIVNTAGSRLHLIQRTSLRATVTGKLRTAHKTTHQPHTKESLNILLQVEYTRLLIRVKRLVADNHSILNAACHLLGVFADRPIPLRLLREIINILSRLCSTHILNKAVHTSKMNILQPLPDTLSYTF</sequence>
<reference evidence="1" key="1">
    <citation type="journal article" date="2012" name="PLoS ONE">
        <title>Gene sets for utilization of primary and secondary nutrition supplies in the distal gut of endangered iberian lynx.</title>
        <authorList>
            <person name="Alcaide M."/>
            <person name="Messina E."/>
            <person name="Richter M."/>
            <person name="Bargiela R."/>
            <person name="Peplies J."/>
            <person name="Huws S.A."/>
            <person name="Newbold C.J."/>
            <person name="Golyshin P.N."/>
            <person name="Simon M.A."/>
            <person name="Lopez G."/>
            <person name="Yakimov M.M."/>
            <person name="Ferrer M."/>
        </authorList>
    </citation>
    <scope>NUCLEOTIDE SEQUENCE</scope>
</reference>
<proteinExistence type="predicted"/>
<gene>
    <name evidence="1" type="ORF">EVA_06154</name>
</gene>
<dbReference type="EMBL" id="AMCI01001372">
    <property type="protein sequence ID" value="EJX05759.1"/>
    <property type="molecule type" value="Genomic_DNA"/>
</dbReference>
<evidence type="ECO:0000313" key="1">
    <source>
        <dbReference type="EMBL" id="EJX05759.1"/>
    </source>
</evidence>
<accession>J9GFP4</accession>
<organism evidence="1">
    <name type="scientific">gut metagenome</name>
    <dbReference type="NCBI Taxonomy" id="749906"/>
    <lineage>
        <taxon>unclassified sequences</taxon>
        <taxon>metagenomes</taxon>
        <taxon>organismal metagenomes</taxon>
    </lineage>
</organism>
<name>J9GFP4_9ZZZZ</name>
<dbReference type="AlphaFoldDB" id="J9GFP4"/>